<dbReference type="Pfam" id="PF01068">
    <property type="entry name" value="DNA_ligase_A_M"/>
    <property type="match status" value="1"/>
</dbReference>
<dbReference type="Gene3D" id="3.30.1490.70">
    <property type="match status" value="1"/>
</dbReference>
<keyword evidence="10" id="KW-0131">Cell cycle</keyword>
<comment type="catalytic activity">
    <reaction evidence="11 12">
        <text>ATP + (deoxyribonucleotide)n-3'-hydroxyl + 5'-phospho-(deoxyribonucleotide)m = (deoxyribonucleotide)n+m + AMP + diphosphate.</text>
        <dbReference type="EC" id="6.5.1.1"/>
    </reaction>
</comment>
<dbReference type="FunCoup" id="A8N1F0">
    <property type="interactions" value="603"/>
</dbReference>
<evidence type="ECO:0000256" key="5">
    <source>
        <dbReference type="ARBA" id="ARBA00022741"/>
    </source>
</evidence>
<dbReference type="Gene3D" id="3.30.470.30">
    <property type="entry name" value="DNA ligase/mRNA capping enzyme"/>
    <property type="match status" value="1"/>
</dbReference>
<dbReference type="EMBL" id="AACS02000001">
    <property type="protein sequence ID" value="EAU93094.2"/>
    <property type="molecule type" value="Genomic_DNA"/>
</dbReference>
<dbReference type="PROSITE" id="PS00333">
    <property type="entry name" value="DNA_LIGASE_A2"/>
    <property type="match status" value="1"/>
</dbReference>
<dbReference type="GO" id="GO:0003910">
    <property type="term" value="F:DNA ligase (ATP) activity"/>
    <property type="evidence" value="ECO:0007669"/>
    <property type="project" value="UniProtKB-EC"/>
</dbReference>
<dbReference type="PANTHER" id="PTHR45674:SF4">
    <property type="entry name" value="DNA LIGASE 1"/>
    <property type="match status" value="1"/>
</dbReference>
<evidence type="ECO:0000256" key="2">
    <source>
        <dbReference type="ARBA" id="ARBA00022598"/>
    </source>
</evidence>
<evidence type="ECO:0000313" key="16">
    <source>
        <dbReference type="EMBL" id="EAU93094.2"/>
    </source>
</evidence>
<dbReference type="InParanoid" id="A8N1F0"/>
<evidence type="ECO:0000256" key="14">
    <source>
        <dbReference type="SAM" id="MobiDB-lite"/>
    </source>
</evidence>
<keyword evidence="5 12" id="KW-0547">Nucleotide-binding</keyword>
<dbReference type="InterPro" id="IPR012340">
    <property type="entry name" value="NA-bd_OB-fold"/>
</dbReference>
<protein>
    <recommendedName>
        <fullName evidence="12">DNA ligase</fullName>
        <ecNumber evidence="12">6.5.1.1</ecNumber>
    </recommendedName>
</protein>
<dbReference type="GO" id="GO:0071897">
    <property type="term" value="P:DNA biosynthetic process"/>
    <property type="evidence" value="ECO:0007669"/>
    <property type="project" value="InterPro"/>
</dbReference>
<dbReference type="VEuPathDB" id="FungiDB:CC1G_11289"/>
<evidence type="ECO:0000256" key="6">
    <source>
        <dbReference type="ARBA" id="ARBA00022763"/>
    </source>
</evidence>
<keyword evidence="2 12" id="KW-0436">Ligase</keyword>
<evidence type="ECO:0000256" key="4">
    <source>
        <dbReference type="ARBA" id="ARBA00022705"/>
    </source>
</evidence>
<dbReference type="EC" id="6.5.1.1" evidence="12"/>
<keyword evidence="6 12" id="KW-0227">DNA damage</keyword>
<comment type="caution">
    <text evidence="16">The sequence shown here is derived from an EMBL/GenBank/DDBJ whole genome shotgun (WGS) entry which is preliminary data.</text>
</comment>
<gene>
    <name evidence="16" type="ORF">CC1G_11289</name>
</gene>
<keyword evidence="3" id="KW-0132">Cell division</keyword>
<proteinExistence type="inferred from homology"/>
<sequence>MGRQQTLGKFFEMPKSMKPAPPQQSSLTEMWGKKRDVSTKSAPKKEEDAMEVDLKQEAQAGPSKRKESALETKNSPKVKKRRIIESSDEEDEVASRASQSIATSSRHVTPEPSEAASSSPVKKHVEGSRAVKPPHSDIDEESIAASEPEADEDRDDVLLEDDEELNPVGGTESKSARAALLKKDEVDIKGGWKVGQPVPYAALAKTFSLIEATTKRLEKNAILTAFLLLVIQRSAKDDHKSLLQAVYLCINRLSPDYVGIELGIGESLLIKAIAESTGRSLAVIKADLKKEGDLGLVAMNSKNSQKTLFKPKPLTLPFVFTQLKDIALTTGNASQAKKVALRANFALERRAICTGFSRTAAVLAERERADKKWSQDKLTARLEEGAEIMKAVYSELPSYDSVVPALLEGGIKGLRERCKLTPGIPLKPMLAKPTKAIGEVLDRFENKRFTCEYKYDGERAQIHRLDDGTVGVFSRNSEDMSKKYPDLVDQLSKCIKKNTKSFVLDSEAVAIDRTTGKLMPFQELSRRKRKDVKVEDIQVRVCIFAFDLLYLNGEPLINKPLVERRDLLRKHFQVVPGEFDFAKSSDGESTDEIQTFLEESVKDGCEGLMVKMLESDASNYEPSRRSVNWLKLKKDYLAGVGDSLDLVVVGAYYGKGKRTNYYGAFLLACYDADSEEYQTICKIGTGFSDEALQTHYETLKPLEQTKPRGDIKIGGAKPDIWFEPKVVWEVLTADLSLSPIYTAAQGLVEERGISLRFPRFIRVRDDKDADDATAPEQIAEMYERQSLAQAGSKKKGGDDDGFW</sequence>
<dbReference type="FunFam" id="3.30.470.30:FF:000016">
    <property type="entry name" value="DNA ligase"/>
    <property type="match status" value="1"/>
</dbReference>
<evidence type="ECO:0000256" key="11">
    <source>
        <dbReference type="ARBA" id="ARBA00034003"/>
    </source>
</evidence>
<dbReference type="Gene3D" id="2.40.50.140">
    <property type="entry name" value="Nucleic acid-binding proteins"/>
    <property type="match status" value="1"/>
</dbReference>
<evidence type="ECO:0000256" key="9">
    <source>
        <dbReference type="ARBA" id="ARBA00023204"/>
    </source>
</evidence>
<evidence type="ECO:0000256" key="8">
    <source>
        <dbReference type="ARBA" id="ARBA00023172"/>
    </source>
</evidence>
<dbReference type="eggNOG" id="KOG0967">
    <property type="taxonomic scope" value="Eukaryota"/>
</dbReference>
<dbReference type="AlphaFoldDB" id="A8N1F0"/>
<dbReference type="NCBIfam" id="TIGR00574">
    <property type="entry name" value="dnl1"/>
    <property type="match status" value="1"/>
</dbReference>
<keyword evidence="4" id="KW-0235">DNA replication</keyword>
<dbReference type="STRING" id="240176.A8N1F0"/>
<dbReference type="InterPro" id="IPR050191">
    <property type="entry name" value="ATP-dep_DNA_ligase"/>
</dbReference>
<dbReference type="InterPro" id="IPR012310">
    <property type="entry name" value="DNA_ligase_ATP-dep_cent"/>
</dbReference>
<evidence type="ECO:0000256" key="12">
    <source>
        <dbReference type="RuleBase" id="RU000617"/>
    </source>
</evidence>
<evidence type="ECO:0000256" key="7">
    <source>
        <dbReference type="ARBA" id="ARBA00022840"/>
    </source>
</evidence>
<dbReference type="InterPro" id="IPR012308">
    <property type="entry name" value="DNA_ligase_ATP-dep_N"/>
</dbReference>
<dbReference type="GO" id="GO:0006281">
    <property type="term" value="P:DNA repair"/>
    <property type="evidence" value="ECO:0007669"/>
    <property type="project" value="UniProtKB-KW"/>
</dbReference>
<dbReference type="Pfam" id="PF04675">
    <property type="entry name" value="DNA_ligase_A_N"/>
    <property type="match status" value="1"/>
</dbReference>
<dbReference type="GO" id="GO:0005524">
    <property type="term" value="F:ATP binding"/>
    <property type="evidence" value="ECO:0007669"/>
    <property type="project" value="UniProtKB-KW"/>
</dbReference>
<dbReference type="PANTHER" id="PTHR45674">
    <property type="entry name" value="DNA LIGASE 1/3 FAMILY MEMBER"/>
    <property type="match status" value="1"/>
</dbReference>
<keyword evidence="17" id="KW-1185">Reference proteome</keyword>
<dbReference type="GO" id="GO:0005634">
    <property type="term" value="C:nucleus"/>
    <property type="evidence" value="ECO:0007669"/>
    <property type="project" value="TreeGrafter"/>
</dbReference>
<feature type="region of interest" description="Disordered" evidence="14">
    <location>
        <begin position="782"/>
        <end position="803"/>
    </location>
</feature>
<evidence type="ECO:0000259" key="15">
    <source>
        <dbReference type="PROSITE" id="PS50160"/>
    </source>
</evidence>
<dbReference type="SUPFAM" id="SSF50249">
    <property type="entry name" value="Nucleic acid-binding proteins"/>
    <property type="match status" value="1"/>
</dbReference>
<feature type="region of interest" description="Disordered" evidence="14">
    <location>
        <begin position="1"/>
        <end position="153"/>
    </location>
</feature>
<dbReference type="GeneID" id="6005130"/>
<dbReference type="SUPFAM" id="SSF56091">
    <property type="entry name" value="DNA ligase/mRNA capping enzyme, catalytic domain"/>
    <property type="match status" value="1"/>
</dbReference>
<keyword evidence="8 12" id="KW-0233">DNA recombination</keyword>
<organism evidence="16 17">
    <name type="scientific">Coprinopsis cinerea (strain Okayama-7 / 130 / ATCC MYA-4618 / FGSC 9003)</name>
    <name type="common">Inky cap fungus</name>
    <name type="synonym">Hormographiella aspergillata</name>
    <dbReference type="NCBI Taxonomy" id="240176"/>
    <lineage>
        <taxon>Eukaryota</taxon>
        <taxon>Fungi</taxon>
        <taxon>Dikarya</taxon>
        <taxon>Basidiomycota</taxon>
        <taxon>Agaricomycotina</taxon>
        <taxon>Agaricomycetes</taxon>
        <taxon>Agaricomycetidae</taxon>
        <taxon>Agaricales</taxon>
        <taxon>Agaricineae</taxon>
        <taxon>Psathyrellaceae</taxon>
        <taxon>Coprinopsis</taxon>
    </lineage>
</organism>
<dbReference type="Gene3D" id="1.10.3260.10">
    <property type="entry name" value="DNA ligase, ATP-dependent, N-terminal domain"/>
    <property type="match status" value="2"/>
</dbReference>
<dbReference type="GO" id="GO:0006310">
    <property type="term" value="P:DNA recombination"/>
    <property type="evidence" value="ECO:0007669"/>
    <property type="project" value="UniProtKB-KW"/>
</dbReference>
<accession>A8N1F0</accession>
<feature type="compositionally biased region" description="Low complexity" evidence="14">
    <location>
        <begin position="110"/>
        <end position="120"/>
    </location>
</feature>
<name>A8N1F0_COPC7</name>
<dbReference type="Proteomes" id="UP000001861">
    <property type="component" value="Unassembled WGS sequence"/>
</dbReference>
<dbReference type="RefSeq" id="XP_001828699.2">
    <property type="nucleotide sequence ID" value="XM_001828647.2"/>
</dbReference>
<evidence type="ECO:0000313" key="17">
    <source>
        <dbReference type="Proteomes" id="UP000001861"/>
    </source>
</evidence>
<dbReference type="InterPro" id="IPR036599">
    <property type="entry name" value="DNA_ligase_N_sf"/>
</dbReference>
<keyword evidence="9 12" id="KW-0234">DNA repair</keyword>
<feature type="compositionally biased region" description="Acidic residues" evidence="14">
    <location>
        <begin position="138"/>
        <end position="153"/>
    </location>
</feature>
<dbReference type="PROSITE" id="PS50160">
    <property type="entry name" value="DNA_LIGASE_A3"/>
    <property type="match status" value="1"/>
</dbReference>
<keyword evidence="7 12" id="KW-0067">ATP-binding</keyword>
<dbReference type="GO" id="GO:0051301">
    <property type="term" value="P:cell division"/>
    <property type="evidence" value="ECO:0007669"/>
    <property type="project" value="UniProtKB-KW"/>
</dbReference>
<dbReference type="InterPro" id="IPR000977">
    <property type="entry name" value="DNA_ligase_ATP-dep"/>
</dbReference>
<dbReference type="CDD" id="cd07969">
    <property type="entry name" value="OBF_DNA_ligase_I"/>
    <property type="match status" value="1"/>
</dbReference>
<comment type="similarity">
    <text evidence="1 13">Belongs to the ATP-dependent DNA ligase family.</text>
</comment>
<dbReference type="PROSITE" id="PS00697">
    <property type="entry name" value="DNA_LIGASE_A1"/>
    <property type="match status" value="1"/>
</dbReference>
<dbReference type="HOGENOM" id="CLU_005138_0_1_1"/>
<dbReference type="GO" id="GO:0003677">
    <property type="term" value="F:DNA binding"/>
    <property type="evidence" value="ECO:0007669"/>
    <property type="project" value="InterPro"/>
</dbReference>
<dbReference type="Pfam" id="PF04679">
    <property type="entry name" value="DNA_ligase_A_C"/>
    <property type="match status" value="1"/>
</dbReference>
<dbReference type="OMA" id="WIKYKRD"/>
<dbReference type="CDD" id="cd07900">
    <property type="entry name" value="Adenylation_DNA_ligase_I_Euk"/>
    <property type="match status" value="1"/>
</dbReference>
<dbReference type="FunFam" id="2.40.50.140:FF:000062">
    <property type="entry name" value="DNA ligase"/>
    <property type="match status" value="1"/>
</dbReference>
<evidence type="ECO:0000256" key="3">
    <source>
        <dbReference type="ARBA" id="ARBA00022618"/>
    </source>
</evidence>
<dbReference type="GO" id="GO:1903461">
    <property type="term" value="P:Okazaki fragment processing involved in mitotic DNA replication"/>
    <property type="evidence" value="ECO:0007669"/>
    <property type="project" value="TreeGrafter"/>
</dbReference>
<evidence type="ECO:0000256" key="1">
    <source>
        <dbReference type="ARBA" id="ARBA00007572"/>
    </source>
</evidence>
<feature type="compositionally biased region" description="Polar residues" evidence="14">
    <location>
        <begin position="96"/>
        <end position="107"/>
    </location>
</feature>
<dbReference type="GO" id="GO:0005739">
    <property type="term" value="C:mitochondrion"/>
    <property type="evidence" value="ECO:0007669"/>
    <property type="project" value="TreeGrafter"/>
</dbReference>
<dbReference type="InterPro" id="IPR016059">
    <property type="entry name" value="DNA_ligase_ATP-dep_CS"/>
</dbReference>
<evidence type="ECO:0000256" key="10">
    <source>
        <dbReference type="ARBA" id="ARBA00023306"/>
    </source>
</evidence>
<feature type="domain" description="ATP-dependent DNA ligase family profile" evidence="15">
    <location>
        <begin position="534"/>
        <end position="671"/>
    </location>
</feature>
<reference evidence="16 17" key="1">
    <citation type="journal article" date="2010" name="Proc. Natl. Acad. Sci. U.S.A.">
        <title>Insights into evolution of multicellular fungi from the assembled chromosomes of the mushroom Coprinopsis cinerea (Coprinus cinereus).</title>
        <authorList>
            <person name="Stajich J.E."/>
            <person name="Wilke S.K."/>
            <person name="Ahren D."/>
            <person name="Au C.H."/>
            <person name="Birren B.W."/>
            <person name="Borodovsky M."/>
            <person name="Burns C."/>
            <person name="Canback B."/>
            <person name="Casselton L.A."/>
            <person name="Cheng C.K."/>
            <person name="Deng J."/>
            <person name="Dietrich F.S."/>
            <person name="Fargo D.C."/>
            <person name="Farman M.L."/>
            <person name="Gathman A.C."/>
            <person name="Goldberg J."/>
            <person name="Guigo R."/>
            <person name="Hoegger P.J."/>
            <person name="Hooker J.B."/>
            <person name="Huggins A."/>
            <person name="James T.Y."/>
            <person name="Kamada T."/>
            <person name="Kilaru S."/>
            <person name="Kodira C."/>
            <person name="Kues U."/>
            <person name="Kupfer D."/>
            <person name="Kwan H.S."/>
            <person name="Lomsadze A."/>
            <person name="Li W."/>
            <person name="Lilly W.W."/>
            <person name="Ma L.J."/>
            <person name="Mackey A.J."/>
            <person name="Manning G."/>
            <person name="Martin F."/>
            <person name="Muraguchi H."/>
            <person name="Natvig D.O."/>
            <person name="Palmerini H."/>
            <person name="Ramesh M.A."/>
            <person name="Rehmeyer C.J."/>
            <person name="Roe B.A."/>
            <person name="Shenoy N."/>
            <person name="Stanke M."/>
            <person name="Ter-Hovhannisyan V."/>
            <person name="Tunlid A."/>
            <person name="Velagapudi R."/>
            <person name="Vision T.J."/>
            <person name="Zeng Q."/>
            <person name="Zolan M.E."/>
            <person name="Pukkila P.J."/>
        </authorList>
    </citation>
    <scope>NUCLEOTIDE SEQUENCE [LARGE SCALE GENOMIC DNA]</scope>
    <source>
        <strain evidence="17">Okayama-7 / 130 / ATCC MYA-4618 / FGSC 9003</strain>
    </source>
</reference>
<evidence type="ECO:0000256" key="13">
    <source>
        <dbReference type="RuleBase" id="RU004196"/>
    </source>
</evidence>
<dbReference type="SUPFAM" id="SSF117018">
    <property type="entry name" value="ATP-dependent DNA ligase DNA-binding domain"/>
    <property type="match status" value="1"/>
</dbReference>
<dbReference type="InterPro" id="IPR012309">
    <property type="entry name" value="DNA_ligase_ATP-dep_C"/>
</dbReference>
<dbReference type="OrthoDB" id="206088at2759"/>
<feature type="compositionally biased region" description="Basic and acidic residues" evidence="14">
    <location>
        <begin position="123"/>
        <end position="137"/>
    </location>
</feature>
<dbReference type="KEGG" id="cci:CC1G_11289"/>
<feature type="compositionally biased region" description="Basic and acidic residues" evidence="14">
    <location>
        <begin position="31"/>
        <end position="56"/>
    </location>
</feature>